<dbReference type="Proteomes" id="UP000485058">
    <property type="component" value="Unassembled WGS sequence"/>
</dbReference>
<reference evidence="1 2" key="1">
    <citation type="submission" date="2020-02" db="EMBL/GenBank/DDBJ databases">
        <title>Draft genome sequence of Haematococcus lacustris strain NIES-144.</title>
        <authorList>
            <person name="Morimoto D."/>
            <person name="Nakagawa S."/>
            <person name="Yoshida T."/>
            <person name="Sawayama S."/>
        </authorList>
    </citation>
    <scope>NUCLEOTIDE SEQUENCE [LARGE SCALE GENOMIC DNA]</scope>
    <source>
        <strain evidence="1 2">NIES-144</strain>
    </source>
</reference>
<gene>
    <name evidence="1" type="ORF">HaLaN_27239</name>
</gene>
<sequence length="129" mass="14242">MGTSSIRSVCPATRTRNKKKWVRNRHALVMTQAPTWPTPGLTAWGPRGGPGLEACCLETCSGDSYSEVQRRQLTRRRSGATILLIDNILVCNFSSSFGDGRALYVHQTLPRYVGKPTIPYTVHHGSRAT</sequence>
<keyword evidence="2" id="KW-1185">Reference proteome</keyword>
<name>A0A6A0A852_HAELA</name>
<evidence type="ECO:0000313" key="2">
    <source>
        <dbReference type="Proteomes" id="UP000485058"/>
    </source>
</evidence>
<accession>A0A6A0A852</accession>
<comment type="caution">
    <text evidence="1">The sequence shown here is derived from an EMBL/GenBank/DDBJ whole genome shotgun (WGS) entry which is preliminary data.</text>
</comment>
<protein>
    <submittedName>
        <fullName evidence="1">Uncharacterized protein</fullName>
    </submittedName>
</protein>
<dbReference type="EMBL" id="BLLF01003998">
    <property type="protein sequence ID" value="GFH28702.1"/>
    <property type="molecule type" value="Genomic_DNA"/>
</dbReference>
<proteinExistence type="predicted"/>
<evidence type="ECO:0000313" key="1">
    <source>
        <dbReference type="EMBL" id="GFH28702.1"/>
    </source>
</evidence>
<organism evidence="1 2">
    <name type="scientific">Haematococcus lacustris</name>
    <name type="common">Green alga</name>
    <name type="synonym">Haematococcus pluvialis</name>
    <dbReference type="NCBI Taxonomy" id="44745"/>
    <lineage>
        <taxon>Eukaryota</taxon>
        <taxon>Viridiplantae</taxon>
        <taxon>Chlorophyta</taxon>
        <taxon>core chlorophytes</taxon>
        <taxon>Chlorophyceae</taxon>
        <taxon>CS clade</taxon>
        <taxon>Chlamydomonadales</taxon>
        <taxon>Haematococcaceae</taxon>
        <taxon>Haematococcus</taxon>
    </lineage>
</organism>
<dbReference type="AlphaFoldDB" id="A0A6A0A852"/>